<gene>
    <name evidence="3" type="ORF">G5S56_17205</name>
</gene>
<reference evidence="3 4" key="1">
    <citation type="submission" date="2020-08" db="EMBL/GenBank/DDBJ databases">
        <title>Complete genome sequencing of Shigella boydii.</title>
        <authorList>
            <person name="Hazen T.H."/>
            <person name="Michalski J.M."/>
            <person name="Rasko D.A."/>
        </authorList>
    </citation>
    <scope>NUCLEOTIDE SEQUENCE [LARGE SCALE GENOMIC DNA]</scope>
    <source>
        <strain evidence="3 4">600690</strain>
    </source>
</reference>
<accession>A0A7G6K694</accession>
<proteinExistence type="predicted"/>
<dbReference type="Pfam" id="PF20155">
    <property type="entry name" value="TMP_3"/>
    <property type="match status" value="1"/>
</dbReference>
<feature type="region of interest" description="Disordered" evidence="1">
    <location>
        <begin position="347"/>
        <end position="375"/>
    </location>
</feature>
<evidence type="ECO:0000259" key="2">
    <source>
        <dbReference type="Pfam" id="PF20155"/>
    </source>
</evidence>
<dbReference type="AlphaFoldDB" id="A0A7G6K694"/>
<name>A0A7G6K694_SHIBO</name>
<feature type="domain" description="Tape measure protein N-terminal" evidence="2">
    <location>
        <begin position="70"/>
        <end position="260"/>
    </location>
</feature>
<dbReference type="NCBIfam" id="TIGR02675">
    <property type="entry name" value="tape_meas_nterm"/>
    <property type="match status" value="1"/>
</dbReference>
<evidence type="ECO:0000256" key="1">
    <source>
        <dbReference type="SAM" id="MobiDB-lite"/>
    </source>
</evidence>
<dbReference type="EMBL" id="CP049278">
    <property type="protein sequence ID" value="QNC62737.1"/>
    <property type="molecule type" value="Genomic_DNA"/>
</dbReference>
<evidence type="ECO:0000313" key="3">
    <source>
        <dbReference type="EMBL" id="QNC62737.1"/>
    </source>
</evidence>
<dbReference type="InterPro" id="IPR013491">
    <property type="entry name" value="Tape_meas_N"/>
</dbReference>
<protein>
    <submittedName>
        <fullName evidence="3">Tape measure protein</fullName>
    </submittedName>
</protein>
<sequence length="734" mass="78596">MSNTNVGRIYYEVDARTGKLLTAGKQADDAFDRIERGAKRADNSINKLNTTISKLAAAVNVGLLMMAAKRFIEIADNVKLLRARVSRLSGSLVEAKANFSGILEISKRTGMKIEDTTKLWENLTSALSDSNATRGQILQLTETLQQIGRIGGSSSEEAANALRQLGQSINGGIVRAEEFNSILEGMPELWRRVASQMGISMGELRRRMLDGKLTAEDVVNAILKGSGEIEKEFNKLPTTTEQAMTELSTNFSLLLETIDQTLHVTELVGRGIKTLADYCRELSGWFKTLKSDSASLADKLWTLAAAFEPFVPGLDLFRAQAKQTDFLGAAPDNQSTGFVSTLPTQQATTDIKLKDNGGGGGNKPKRAQKDPAEEALKRKRAELERLNQGFAEGSKEAEMWDAVQEMGANATAKQVSEMKNLAHLIYETNAAREHQIELEEKAKQLNEQFNPVDALKQRHALEMQQADELFNKQMINEETLNALKQQHAEELLASQWEQFRAQGGINGLIGDMADGLSGGATNAVVGLLNGTQNLETAFANIGTTILGKVVGSIAEMGAEYVKQMILSEAASASAMSGQAATAAATGASIASSMAPAAAATATATMGTAPMVAMSAISALMAGITGLFGGGRYNGGAVNGGNLYRVGEHGVPELFTSTGGKQYMIPGEGGRVTPGRDLVGSGGGITLNVTNNIQATNGWTEDDSKALQQTIENTAMRLMQRESQRPGGMLQPRRR</sequence>
<dbReference type="Proteomes" id="UP000515238">
    <property type="component" value="Chromosome"/>
</dbReference>
<dbReference type="RefSeq" id="WP_078166197.1">
    <property type="nucleotide sequence ID" value="NZ_CP026846.1"/>
</dbReference>
<evidence type="ECO:0000313" key="4">
    <source>
        <dbReference type="Proteomes" id="UP000515238"/>
    </source>
</evidence>
<organism evidence="3 4">
    <name type="scientific">Shigella boydii</name>
    <dbReference type="NCBI Taxonomy" id="621"/>
    <lineage>
        <taxon>Bacteria</taxon>
        <taxon>Pseudomonadati</taxon>
        <taxon>Pseudomonadota</taxon>
        <taxon>Gammaproteobacteria</taxon>
        <taxon>Enterobacterales</taxon>
        <taxon>Enterobacteriaceae</taxon>
        <taxon>Shigella</taxon>
    </lineage>
</organism>